<evidence type="ECO:0000313" key="9">
    <source>
        <dbReference type="EMBL" id="MBW8192795.1"/>
    </source>
</evidence>
<dbReference type="PRINTS" id="PR00173">
    <property type="entry name" value="EDTRNSPORT"/>
</dbReference>
<protein>
    <submittedName>
        <fullName evidence="9">Dicarboxylate/amino acid:cation symporter</fullName>
    </submittedName>
</protein>
<dbReference type="RefSeq" id="WP_220105417.1">
    <property type="nucleotide sequence ID" value="NZ_JAHZSS010000029.1"/>
</dbReference>
<evidence type="ECO:0000256" key="4">
    <source>
        <dbReference type="ARBA" id="ARBA00022692"/>
    </source>
</evidence>
<keyword evidence="3" id="KW-1003">Cell membrane</keyword>
<dbReference type="SUPFAM" id="SSF118215">
    <property type="entry name" value="Proton glutamate symport protein"/>
    <property type="match status" value="1"/>
</dbReference>
<feature type="transmembrane region" description="Helical" evidence="8">
    <location>
        <begin position="144"/>
        <end position="162"/>
    </location>
</feature>
<dbReference type="InterPro" id="IPR001991">
    <property type="entry name" value="Na-dicarboxylate_symporter"/>
</dbReference>
<evidence type="ECO:0000256" key="2">
    <source>
        <dbReference type="ARBA" id="ARBA00022448"/>
    </source>
</evidence>
<feature type="transmembrane region" description="Helical" evidence="8">
    <location>
        <begin position="12"/>
        <end position="31"/>
    </location>
</feature>
<dbReference type="Pfam" id="PF00375">
    <property type="entry name" value="SDF"/>
    <property type="match status" value="1"/>
</dbReference>
<evidence type="ECO:0000256" key="5">
    <source>
        <dbReference type="ARBA" id="ARBA00022847"/>
    </source>
</evidence>
<accession>A0ABS7EKJ9</accession>
<evidence type="ECO:0000256" key="8">
    <source>
        <dbReference type="SAM" id="Phobius"/>
    </source>
</evidence>
<evidence type="ECO:0000256" key="1">
    <source>
        <dbReference type="ARBA" id="ARBA00004651"/>
    </source>
</evidence>
<reference evidence="9" key="1">
    <citation type="submission" date="2021-07" db="EMBL/GenBank/DDBJ databases">
        <title>Neiella marina sp. nov., isolated from the intestinal content of sea cucumber Apostichopus japonicus.</title>
        <authorList>
            <person name="Bai X."/>
        </authorList>
    </citation>
    <scope>NUCLEOTIDE SEQUENCE</scope>
    <source>
        <strain evidence="9">126</strain>
    </source>
</reference>
<dbReference type="Proteomes" id="UP001166251">
    <property type="component" value="Unassembled WGS sequence"/>
</dbReference>
<comment type="caution">
    <text evidence="9">The sequence shown here is derived from an EMBL/GenBank/DDBJ whole genome shotgun (WGS) entry which is preliminary data.</text>
</comment>
<evidence type="ECO:0000256" key="6">
    <source>
        <dbReference type="ARBA" id="ARBA00022989"/>
    </source>
</evidence>
<dbReference type="PANTHER" id="PTHR42865:SF7">
    <property type="entry name" value="PROTON_GLUTAMATE-ASPARTATE SYMPORTER"/>
    <property type="match status" value="1"/>
</dbReference>
<keyword evidence="2" id="KW-0813">Transport</keyword>
<feature type="transmembrane region" description="Helical" evidence="8">
    <location>
        <begin position="189"/>
        <end position="207"/>
    </location>
</feature>
<keyword evidence="10" id="KW-1185">Reference proteome</keyword>
<keyword evidence="6 8" id="KW-1133">Transmembrane helix</keyword>
<evidence type="ECO:0000256" key="7">
    <source>
        <dbReference type="ARBA" id="ARBA00023136"/>
    </source>
</evidence>
<dbReference type="Gene3D" id="1.10.3860.10">
    <property type="entry name" value="Sodium:dicarboxylate symporter"/>
    <property type="match status" value="1"/>
</dbReference>
<dbReference type="InterPro" id="IPR018107">
    <property type="entry name" value="Na-dicarboxylate_symporter_CS"/>
</dbReference>
<name>A0ABS7EKJ9_9GAMM</name>
<feature type="transmembrane region" description="Helical" evidence="8">
    <location>
        <begin position="349"/>
        <end position="371"/>
    </location>
</feature>
<dbReference type="EMBL" id="JAHZSS010000029">
    <property type="protein sequence ID" value="MBW8192795.1"/>
    <property type="molecule type" value="Genomic_DNA"/>
</dbReference>
<organism evidence="9 10">
    <name type="scientific">Neiella holothuriorum</name>
    <dbReference type="NCBI Taxonomy" id="2870530"/>
    <lineage>
        <taxon>Bacteria</taxon>
        <taxon>Pseudomonadati</taxon>
        <taxon>Pseudomonadota</taxon>
        <taxon>Gammaproteobacteria</taxon>
        <taxon>Alteromonadales</taxon>
        <taxon>Echinimonadaceae</taxon>
        <taxon>Neiella</taxon>
    </lineage>
</organism>
<dbReference type="PANTHER" id="PTHR42865">
    <property type="entry name" value="PROTON/GLUTAMATE-ASPARTATE SYMPORTER"/>
    <property type="match status" value="1"/>
</dbReference>
<dbReference type="InterPro" id="IPR036458">
    <property type="entry name" value="Na:dicarbo_symporter_sf"/>
</dbReference>
<keyword evidence="7 8" id="KW-0472">Membrane</keyword>
<feature type="transmembrane region" description="Helical" evidence="8">
    <location>
        <begin position="213"/>
        <end position="235"/>
    </location>
</feature>
<gene>
    <name evidence="9" type="ORF">K0504_17290</name>
</gene>
<dbReference type="PROSITE" id="PS00713">
    <property type="entry name" value="NA_DICARBOXYL_SYMP_1"/>
    <property type="match status" value="1"/>
</dbReference>
<keyword evidence="5" id="KW-0769">Symport</keyword>
<keyword evidence="4 8" id="KW-0812">Transmembrane</keyword>
<evidence type="ECO:0000313" key="10">
    <source>
        <dbReference type="Proteomes" id="UP001166251"/>
    </source>
</evidence>
<proteinExistence type="predicted"/>
<evidence type="ECO:0000256" key="3">
    <source>
        <dbReference type="ARBA" id="ARBA00022475"/>
    </source>
</evidence>
<sequence>MKIFTIWFAIPFWQRVLAGFILGATTGLLLAEQAVIVKPLGDLFINAIRMLIVPLVFCTLVVALTSYTGKNLGRIGLKTVGLFLLTAFIASAIGLTIALSIDWGSGLQLVAADSVKERNIPTAAQVLIDIIPRNPIAAMAEGNILQVLCFAILIGVAINTVGDKAKALKDTITSGAEVMFQITRYVMELTPFGVFGLIAWMFGSFGFEAVVPLLKFVGAIYAACLIHMLLVYGTLVKVLGKTSPVRFFRSIFPAQLVAYSSSSSYGTLPVTTQCVTENLGVSKQYSSFVLPLGATINMDGCGGIYPAIASVFIAQLYGIPLGASEYVLIMATAVLASVGTAGVPGSAMVMLTVTLNAAGLPLEGIAFIAAIDRIIDMMRTTTNVTGDAAVALAIGQQEGLMQASDEKPALVISEEQA</sequence>
<feature type="transmembrane region" description="Helical" evidence="8">
    <location>
        <begin position="79"/>
        <end position="101"/>
    </location>
</feature>
<comment type="subcellular location">
    <subcellularLocation>
        <location evidence="1">Cell membrane</location>
        <topology evidence="1">Multi-pass membrane protein</topology>
    </subcellularLocation>
</comment>
<feature type="transmembrane region" description="Helical" evidence="8">
    <location>
        <begin position="43"/>
        <end position="67"/>
    </location>
</feature>